<accession>G0ADM8</accession>
<keyword evidence="4 6" id="KW-0472">Membrane</keyword>
<dbReference type="AlphaFoldDB" id="G0ADM8"/>
<evidence type="ECO:0000256" key="6">
    <source>
        <dbReference type="SAM" id="Phobius"/>
    </source>
</evidence>
<dbReference type="HOGENOM" id="CLU_1599892_0_0_4"/>
<feature type="transmembrane region" description="Helical" evidence="6">
    <location>
        <begin position="103"/>
        <end position="127"/>
    </location>
</feature>
<reference evidence="8 9" key="1">
    <citation type="journal article" date="2004" name="Environ. Microbiol.">
        <title>Phylogeny-function analysis of (meta)genomic libraries: screening for expression of ribosomal RNA genes by large-insert library fluorescent in situ hybridization (LIL-FISH).</title>
        <authorList>
            <person name="Leveau J.H."/>
            <person name="Gerards S."/>
            <person name="de Boer W."/>
            <person name="van Veen J.A."/>
        </authorList>
    </citation>
    <scope>NUCLEOTIDE SEQUENCE [LARGE SCALE GENOMIC DNA]</scope>
    <source>
        <strain evidence="8 9">Ter331</strain>
    </source>
</reference>
<dbReference type="KEGG" id="cfu:CFU_3746"/>
<feature type="compositionally biased region" description="Polar residues" evidence="5">
    <location>
        <begin position="156"/>
        <end position="166"/>
    </location>
</feature>
<dbReference type="Proteomes" id="UP000008392">
    <property type="component" value="Chromosome"/>
</dbReference>
<sequence length="166" mass="18872">MYEQNRNGIFGCRFFYMGQPYNFASFKVILFVYLVGICKNDNGSANRRQIQLHHYPITRKGIMKIISRILSILLFVVFFGFALQNKGNVDLQFFPGTTIQGPLVLFLLGFFVFGAILGVLAMAPSVFRHRRNATKTKKALSSMQKEQEAQRLAESQAPQPDSIKNI</sequence>
<protein>
    <recommendedName>
        <fullName evidence="7">Lipopolysaccharide assembly protein A domain-containing protein</fullName>
    </recommendedName>
</protein>
<reference evidence="8 9" key="3">
    <citation type="journal article" date="2008" name="FEMS Microbiol. Ecol.">
        <title>Identification and characterization of genes underlying chitinolysis in Collimonas fungivorans Ter331.</title>
        <authorList>
            <person name="Fritsche K."/>
            <person name="de Boer W."/>
            <person name="Gerards S."/>
            <person name="van den Berg M."/>
            <person name="van Veen J.A."/>
            <person name="Leveau J.H."/>
        </authorList>
    </citation>
    <scope>NUCLEOTIDE SEQUENCE [LARGE SCALE GENOMIC DNA]</scope>
    <source>
        <strain evidence="8 9">Ter331</strain>
    </source>
</reference>
<proteinExistence type="predicted"/>
<reference evidence="8 9" key="2">
    <citation type="journal article" date="2006" name="J. Microbiol. Methods">
        <title>Genomic flank-sequencing of plasposon insertion sites for rapid identification of functional genes.</title>
        <authorList>
            <person name="Leveau J.H."/>
            <person name="Gerards S."/>
            <person name="Fritsche K."/>
            <person name="Zondag G."/>
            <person name="van Veen J.A."/>
        </authorList>
    </citation>
    <scope>NUCLEOTIDE SEQUENCE [LARGE SCALE GENOMIC DNA]</scope>
    <source>
        <strain evidence="8 9">Ter331</strain>
    </source>
</reference>
<evidence type="ECO:0000259" key="7">
    <source>
        <dbReference type="Pfam" id="PF06305"/>
    </source>
</evidence>
<evidence type="ECO:0000256" key="1">
    <source>
        <dbReference type="ARBA" id="ARBA00022475"/>
    </source>
</evidence>
<evidence type="ECO:0000256" key="5">
    <source>
        <dbReference type="SAM" id="MobiDB-lite"/>
    </source>
</evidence>
<dbReference type="eggNOG" id="COG5416">
    <property type="taxonomic scope" value="Bacteria"/>
</dbReference>
<reference evidence="8 9" key="4">
    <citation type="journal article" date="2010" name="Environ. Microbiol.">
        <title>The bacterial genus Collimonas: mycophagy, weathering and other adaptive solutions to life in oligotrophic soil environments.</title>
        <authorList>
            <person name="Leveau J.H."/>
            <person name="Uroz S."/>
            <person name="de Boer W."/>
        </authorList>
    </citation>
    <scope>NUCLEOTIDE SEQUENCE [LARGE SCALE GENOMIC DNA]</scope>
    <source>
        <strain evidence="8 9">Ter331</strain>
    </source>
</reference>
<name>G0ADM8_COLFT</name>
<dbReference type="Pfam" id="PF06305">
    <property type="entry name" value="LapA_dom"/>
    <property type="match status" value="1"/>
</dbReference>
<organism evidence="8 9">
    <name type="scientific">Collimonas fungivorans (strain Ter331)</name>
    <dbReference type="NCBI Taxonomy" id="1005048"/>
    <lineage>
        <taxon>Bacteria</taxon>
        <taxon>Pseudomonadati</taxon>
        <taxon>Pseudomonadota</taxon>
        <taxon>Betaproteobacteria</taxon>
        <taxon>Burkholderiales</taxon>
        <taxon>Oxalobacteraceae</taxon>
        <taxon>Collimonas</taxon>
    </lineage>
</organism>
<evidence type="ECO:0000256" key="3">
    <source>
        <dbReference type="ARBA" id="ARBA00022989"/>
    </source>
</evidence>
<reference evidence="8 9" key="5">
    <citation type="journal article" date="2011" name="ISME J.">
        <title>Dual transcriptional profiling of a bacterial/fungal confrontation: Collimonas fungivorans versus Aspergillus niger.</title>
        <authorList>
            <person name="Mela F."/>
            <person name="Fritsche K."/>
            <person name="de Boer W."/>
            <person name="van Veen J.A."/>
            <person name="de Graaff L.H."/>
            <person name="van den Berg M."/>
            <person name="Leveau J.H."/>
        </authorList>
    </citation>
    <scope>NUCLEOTIDE SEQUENCE [LARGE SCALE GENOMIC DNA]</scope>
    <source>
        <strain evidence="8 9">Ter331</strain>
    </source>
</reference>
<feature type="transmembrane region" description="Helical" evidence="6">
    <location>
        <begin position="20"/>
        <end position="38"/>
    </location>
</feature>
<feature type="domain" description="Lipopolysaccharide assembly protein A" evidence="7">
    <location>
        <begin position="84"/>
        <end position="147"/>
    </location>
</feature>
<evidence type="ECO:0000313" key="8">
    <source>
        <dbReference type="EMBL" id="AEK63570.1"/>
    </source>
</evidence>
<dbReference type="InterPro" id="IPR010445">
    <property type="entry name" value="LapA_dom"/>
</dbReference>
<evidence type="ECO:0000256" key="2">
    <source>
        <dbReference type="ARBA" id="ARBA00022692"/>
    </source>
</evidence>
<evidence type="ECO:0000256" key="4">
    <source>
        <dbReference type="ARBA" id="ARBA00023136"/>
    </source>
</evidence>
<evidence type="ECO:0000313" key="9">
    <source>
        <dbReference type="Proteomes" id="UP000008392"/>
    </source>
</evidence>
<feature type="region of interest" description="Disordered" evidence="5">
    <location>
        <begin position="137"/>
        <end position="166"/>
    </location>
</feature>
<gene>
    <name evidence="8" type="ordered locus">CFU_3746</name>
</gene>
<feature type="transmembrane region" description="Helical" evidence="6">
    <location>
        <begin position="65"/>
        <end position="83"/>
    </location>
</feature>
<keyword evidence="1" id="KW-1003">Cell membrane</keyword>
<reference evidence="9" key="6">
    <citation type="submission" date="2011-05" db="EMBL/GenBank/DDBJ databases">
        <title>Complete sequence of Collimonas fungivorans Ter331.</title>
        <authorList>
            <person name="Leveau J.H."/>
        </authorList>
    </citation>
    <scope>NUCLEOTIDE SEQUENCE [LARGE SCALE GENOMIC DNA]</scope>
    <source>
        <strain evidence="9">Ter331</strain>
    </source>
</reference>
<dbReference type="STRING" id="1005048.CFU_3746"/>
<keyword evidence="9" id="KW-1185">Reference proteome</keyword>
<dbReference type="EMBL" id="CP002745">
    <property type="protein sequence ID" value="AEK63570.1"/>
    <property type="molecule type" value="Genomic_DNA"/>
</dbReference>
<dbReference type="GO" id="GO:0005886">
    <property type="term" value="C:plasma membrane"/>
    <property type="evidence" value="ECO:0007669"/>
    <property type="project" value="InterPro"/>
</dbReference>
<keyword evidence="2 6" id="KW-0812">Transmembrane</keyword>
<keyword evidence="3 6" id="KW-1133">Transmembrane helix</keyword>